<protein>
    <submittedName>
        <fullName evidence="1">Uncharacterized protein</fullName>
    </submittedName>
</protein>
<reference evidence="1 2" key="1">
    <citation type="submission" date="2016-12" db="EMBL/GenBank/DDBJ databases">
        <title>Providencia rettgeri phage vB-PreS_PR1 - a deep-branching member of the T5-like siphoviruses.</title>
        <authorList>
            <person name="Oliveira H."/>
            <person name="Pinto G."/>
            <person name="Hendrix H."/>
            <person name="Noben J.-P."/>
            <person name="Gawor J."/>
            <person name="Lobocka M."/>
            <person name="Lavigne R."/>
            <person name="Azeredo J."/>
        </authorList>
    </citation>
    <scope>NUCLEOTIDE SEQUENCE [LARGE SCALE GENOMIC DNA]</scope>
</reference>
<dbReference type="EMBL" id="KY363465">
    <property type="protein sequence ID" value="AQT25351.1"/>
    <property type="molecule type" value="Genomic_DNA"/>
</dbReference>
<evidence type="ECO:0000313" key="1">
    <source>
        <dbReference type="EMBL" id="AQT25351.1"/>
    </source>
</evidence>
<gene>
    <name evidence="1" type="ORF">PR1_59</name>
</gene>
<keyword evidence="2" id="KW-1185">Reference proteome</keyword>
<organism evidence="1 2">
    <name type="scientific">Providencia phage vB_PreS_PR1</name>
    <dbReference type="NCBI Taxonomy" id="1931407"/>
    <lineage>
        <taxon>Viruses</taxon>
        <taxon>Duplodnaviria</taxon>
        <taxon>Heunggongvirae</taxon>
        <taxon>Uroviricota</taxon>
        <taxon>Caudoviricetes</taxon>
        <taxon>Demerecviridae</taxon>
        <taxon>Priunavirus</taxon>
        <taxon>Priunavirus PR1</taxon>
    </lineage>
</organism>
<sequence length="62" mass="7140">MAKVPVVVHYSINTGYLDCYIARQPKLLWVEEGTTTADIQRILGREEGYYPSAIHIKDIKFQ</sequence>
<proteinExistence type="predicted"/>
<dbReference type="Proteomes" id="UP000222417">
    <property type="component" value="Segment"/>
</dbReference>
<evidence type="ECO:0000313" key="2">
    <source>
        <dbReference type="Proteomes" id="UP000222417"/>
    </source>
</evidence>
<accession>A0A1S6KVB5</accession>
<name>A0A1S6KVB5_9CAUD</name>